<dbReference type="SUPFAM" id="SSF52540">
    <property type="entry name" value="P-loop containing nucleoside triphosphate hydrolases"/>
    <property type="match status" value="1"/>
</dbReference>
<name>A0AAW8R382_9ALTE</name>
<comment type="caution">
    <text evidence="1">The sequence shown here is derived from an EMBL/GenBank/DDBJ whole genome shotgun (WGS) entry which is preliminary data.</text>
</comment>
<organism evidence="1 2">
    <name type="scientific">Brumicola blandensis</name>
    <dbReference type="NCBI Taxonomy" id="3075611"/>
    <lineage>
        <taxon>Bacteria</taxon>
        <taxon>Pseudomonadati</taxon>
        <taxon>Pseudomonadota</taxon>
        <taxon>Gammaproteobacteria</taxon>
        <taxon>Alteromonadales</taxon>
        <taxon>Alteromonadaceae</taxon>
        <taxon>Brumicola</taxon>
    </lineage>
</organism>
<keyword evidence="2" id="KW-1185">Reference proteome</keyword>
<proteinExistence type="predicted"/>
<reference evidence="1 2" key="1">
    <citation type="submission" date="2023-09" db="EMBL/GenBank/DDBJ databases">
        <authorList>
            <person name="Rey-Velasco X."/>
        </authorList>
    </citation>
    <scope>NUCLEOTIDE SEQUENCE [LARGE SCALE GENOMIC DNA]</scope>
    <source>
        <strain evidence="1 2">W409</strain>
    </source>
</reference>
<evidence type="ECO:0000313" key="2">
    <source>
        <dbReference type="Proteomes" id="UP001249020"/>
    </source>
</evidence>
<dbReference type="Gene3D" id="3.40.50.300">
    <property type="entry name" value="P-loop containing nucleotide triphosphate hydrolases"/>
    <property type="match status" value="1"/>
</dbReference>
<sequence length="255" mass="29534">MNQAKGIETQSQFVIISGMHRSATSLVTQYLQLCGIALGDNLLGAHKDNQDGYFENKSIVQLHQSIIVEQNRNLFNCPEQASYAESAKKVLLEEAKSLESFGSVYGFKDPRNCLFIQPLSGLFPDAKHLLLYRDYREVIDSLIRRATDKEIRRQPWLAAKAWIKYNECIIKFYKRNQEHSLLFNDSFFIKNSGHCVQAINAKFRTKLTPEPINSIYKPSLTKRDGKFNWKTRLVCWFYRNKLIDIDKELKAISES</sequence>
<gene>
    <name evidence="1" type="ORF">RM544_08790</name>
</gene>
<accession>A0AAW8R382</accession>
<dbReference type="EMBL" id="JAVRIE010000003">
    <property type="protein sequence ID" value="MDT0582636.1"/>
    <property type="molecule type" value="Genomic_DNA"/>
</dbReference>
<dbReference type="Proteomes" id="UP001249020">
    <property type="component" value="Unassembled WGS sequence"/>
</dbReference>
<evidence type="ECO:0000313" key="1">
    <source>
        <dbReference type="EMBL" id="MDT0582636.1"/>
    </source>
</evidence>
<dbReference type="AlphaFoldDB" id="A0AAW8R382"/>
<protein>
    <submittedName>
        <fullName evidence="1">Sulfotransferase</fullName>
    </submittedName>
</protein>
<dbReference type="RefSeq" id="WP_311361418.1">
    <property type="nucleotide sequence ID" value="NZ_JAVRIE010000003.1"/>
</dbReference>
<dbReference type="Pfam" id="PF13469">
    <property type="entry name" value="Sulfotransfer_3"/>
    <property type="match status" value="1"/>
</dbReference>
<dbReference type="InterPro" id="IPR027417">
    <property type="entry name" value="P-loop_NTPase"/>
</dbReference>